<feature type="compositionally biased region" description="Basic and acidic residues" evidence="1">
    <location>
        <begin position="60"/>
        <end position="80"/>
    </location>
</feature>
<gene>
    <name evidence="2" type="ORF">N7460_009947</name>
</gene>
<evidence type="ECO:0000256" key="1">
    <source>
        <dbReference type="SAM" id="MobiDB-lite"/>
    </source>
</evidence>
<feature type="region of interest" description="Disordered" evidence="1">
    <location>
        <begin position="46"/>
        <end position="139"/>
    </location>
</feature>
<feature type="region of interest" description="Disordered" evidence="1">
    <location>
        <begin position="1"/>
        <end position="25"/>
    </location>
</feature>
<name>A0AAD6I575_PENCN</name>
<dbReference type="AlphaFoldDB" id="A0AAD6I575"/>
<proteinExistence type="predicted"/>
<reference evidence="2" key="1">
    <citation type="journal article" date="2023" name="IMA Fungus">
        <title>Comparative genomic study of the Penicillium genus elucidates a diverse pangenome and 15 lateral gene transfer events.</title>
        <authorList>
            <person name="Petersen C."/>
            <person name="Sorensen T."/>
            <person name="Nielsen M.R."/>
            <person name="Sondergaard T.E."/>
            <person name="Sorensen J.L."/>
            <person name="Fitzpatrick D.A."/>
            <person name="Frisvad J.C."/>
            <person name="Nielsen K.L."/>
        </authorList>
    </citation>
    <scope>NUCLEOTIDE SEQUENCE</scope>
    <source>
        <strain evidence="2">IBT 15450</strain>
    </source>
</reference>
<evidence type="ECO:0000313" key="2">
    <source>
        <dbReference type="EMBL" id="KAJ6034130.1"/>
    </source>
</evidence>
<evidence type="ECO:0000313" key="3">
    <source>
        <dbReference type="Proteomes" id="UP001219568"/>
    </source>
</evidence>
<accession>A0AAD6I575</accession>
<dbReference type="EMBL" id="JAQJZL010000012">
    <property type="protein sequence ID" value="KAJ6034130.1"/>
    <property type="molecule type" value="Genomic_DNA"/>
</dbReference>
<feature type="compositionally biased region" description="Basic and acidic residues" evidence="1">
    <location>
        <begin position="89"/>
        <end position="111"/>
    </location>
</feature>
<sequence length="139" mass="15358">MGKQELHQERPSKRPHIRPVGEAFRDRVGDQLTDCNSQIDARRRHAAQKHGCKSGIGNGPKREIETHPDAEDQLAYHEGRTGPNSVRDPAADKAAEELAHRVRHVEGKRNTETPIMAPLTCVSNPSGSQISRPTMSDGE</sequence>
<feature type="compositionally biased region" description="Polar residues" evidence="1">
    <location>
        <begin position="121"/>
        <end position="139"/>
    </location>
</feature>
<protein>
    <submittedName>
        <fullName evidence="2">Uncharacterized protein</fullName>
    </submittedName>
</protein>
<comment type="caution">
    <text evidence="2">The sequence shown here is derived from an EMBL/GenBank/DDBJ whole genome shotgun (WGS) entry which is preliminary data.</text>
</comment>
<dbReference type="Proteomes" id="UP001219568">
    <property type="component" value="Unassembled WGS sequence"/>
</dbReference>
<keyword evidence="3" id="KW-1185">Reference proteome</keyword>
<organism evidence="2 3">
    <name type="scientific">Penicillium canescens</name>
    <dbReference type="NCBI Taxonomy" id="5083"/>
    <lineage>
        <taxon>Eukaryota</taxon>
        <taxon>Fungi</taxon>
        <taxon>Dikarya</taxon>
        <taxon>Ascomycota</taxon>
        <taxon>Pezizomycotina</taxon>
        <taxon>Eurotiomycetes</taxon>
        <taxon>Eurotiomycetidae</taxon>
        <taxon>Eurotiales</taxon>
        <taxon>Aspergillaceae</taxon>
        <taxon>Penicillium</taxon>
    </lineage>
</organism>
<feature type="compositionally biased region" description="Basic and acidic residues" evidence="1">
    <location>
        <begin position="1"/>
        <end position="12"/>
    </location>
</feature>
<reference evidence="2" key="2">
    <citation type="submission" date="2023-01" db="EMBL/GenBank/DDBJ databases">
        <authorList>
            <person name="Petersen C."/>
        </authorList>
    </citation>
    <scope>NUCLEOTIDE SEQUENCE</scope>
    <source>
        <strain evidence="2">IBT 15450</strain>
    </source>
</reference>